<dbReference type="Proteomes" id="UP001212841">
    <property type="component" value="Unassembled WGS sequence"/>
</dbReference>
<evidence type="ECO:0000313" key="3">
    <source>
        <dbReference type="Proteomes" id="UP001212841"/>
    </source>
</evidence>
<keyword evidence="3" id="KW-1185">Reference proteome</keyword>
<reference evidence="2" key="1">
    <citation type="submission" date="2020-05" db="EMBL/GenBank/DDBJ databases">
        <title>Phylogenomic resolution of chytrid fungi.</title>
        <authorList>
            <person name="Stajich J.E."/>
            <person name="Amses K."/>
            <person name="Simmons R."/>
            <person name="Seto K."/>
            <person name="Myers J."/>
            <person name="Bonds A."/>
            <person name="Quandt C.A."/>
            <person name="Barry K."/>
            <person name="Liu P."/>
            <person name="Grigoriev I."/>
            <person name="Longcore J.E."/>
            <person name="James T.Y."/>
        </authorList>
    </citation>
    <scope>NUCLEOTIDE SEQUENCE</scope>
    <source>
        <strain evidence="2">JEL0318</strain>
    </source>
</reference>
<gene>
    <name evidence="2" type="ORF">HK097_003953</name>
</gene>
<feature type="non-terminal residue" evidence="2">
    <location>
        <position position="1"/>
    </location>
</feature>
<sequence>VEAEVVEERLRSVIGGDEGGLKAKSMQIFRNIFAYGGDVEGEKGRSSRSVSLDGGPSVQSRVGPNQGVKTRVGNGGGAGLLVPDDFETNALQIVTLEGVQGNVYGGVPAGGGA</sequence>
<comment type="caution">
    <text evidence="2">The sequence shown here is derived from an EMBL/GenBank/DDBJ whole genome shotgun (WGS) entry which is preliminary data.</text>
</comment>
<protein>
    <submittedName>
        <fullName evidence="2">Uncharacterized protein</fullName>
    </submittedName>
</protein>
<name>A0AAD5X3P8_9FUNG</name>
<organism evidence="2 3">
    <name type="scientific">Rhizophlyctis rosea</name>
    <dbReference type="NCBI Taxonomy" id="64517"/>
    <lineage>
        <taxon>Eukaryota</taxon>
        <taxon>Fungi</taxon>
        <taxon>Fungi incertae sedis</taxon>
        <taxon>Chytridiomycota</taxon>
        <taxon>Chytridiomycota incertae sedis</taxon>
        <taxon>Chytridiomycetes</taxon>
        <taxon>Rhizophlyctidales</taxon>
        <taxon>Rhizophlyctidaceae</taxon>
        <taxon>Rhizophlyctis</taxon>
    </lineage>
</organism>
<dbReference type="EMBL" id="JADGJD010000198">
    <property type="protein sequence ID" value="KAJ3053576.1"/>
    <property type="molecule type" value="Genomic_DNA"/>
</dbReference>
<accession>A0AAD5X3P8</accession>
<evidence type="ECO:0000256" key="1">
    <source>
        <dbReference type="SAM" id="MobiDB-lite"/>
    </source>
</evidence>
<feature type="region of interest" description="Disordered" evidence="1">
    <location>
        <begin position="40"/>
        <end position="70"/>
    </location>
</feature>
<evidence type="ECO:0000313" key="2">
    <source>
        <dbReference type="EMBL" id="KAJ3053576.1"/>
    </source>
</evidence>
<proteinExistence type="predicted"/>
<dbReference type="AlphaFoldDB" id="A0AAD5X3P8"/>